<dbReference type="NCBIfam" id="TIGR02481">
    <property type="entry name" value="hemeryth_dom"/>
    <property type="match status" value="1"/>
</dbReference>
<reference evidence="5 6" key="1">
    <citation type="submission" date="2008-05" db="EMBL/GenBank/DDBJ databases">
        <title>Complete sequence of chromosome of Geobacter lovleyi SZ.</title>
        <authorList>
            <consortium name="US DOE Joint Genome Institute"/>
            <person name="Lucas S."/>
            <person name="Copeland A."/>
            <person name="Lapidus A."/>
            <person name="Glavina del Rio T."/>
            <person name="Dalin E."/>
            <person name="Tice H."/>
            <person name="Bruce D."/>
            <person name="Goodwin L."/>
            <person name="Pitluck S."/>
            <person name="Chertkov O."/>
            <person name="Meincke L."/>
            <person name="Brettin T."/>
            <person name="Detter J.C."/>
            <person name="Han C."/>
            <person name="Tapia R."/>
            <person name="Kuske C.R."/>
            <person name="Schmutz J."/>
            <person name="Larimer F."/>
            <person name="Land M."/>
            <person name="Hauser L."/>
            <person name="Kyrpides N."/>
            <person name="Mikhailova N."/>
            <person name="Sung Y."/>
            <person name="Fletcher K.E."/>
            <person name="Ritalahti K.M."/>
            <person name="Loeffler F.E."/>
            <person name="Richardson P."/>
        </authorList>
    </citation>
    <scope>NUCLEOTIDE SEQUENCE [LARGE SCALE GENOMIC DNA]</scope>
    <source>
        <strain evidence="6">ATCC BAA-1151 / DSM 17278 / SZ</strain>
    </source>
</reference>
<dbReference type="InterPro" id="IPR050669">
    <property type="entry name" value="Hemerythrin"/>
</dbReference>
<dbReference type="SUPFAM" id="SSF47188">
    <property type="entry name" value="Hemerythrin-like"/>
    <property type="match status" value="1"/>
</dbReference>
<dbReference type="GO" id="GO:0046872">
    <property type="term" value="F:metal ion binding"/>
    <property type="evidence" value="ECO:0007669"/>
    <property type="project" value="UniProtKB-KW"/>
</dbReference>
<dbReference type="Pfam" id="PF01814">
    <property type="entry name" value="Hemerythrin"/>
    <property type="match status" value="1"/>
</dbReference>
<feature type="domain" description="Hemerythrin-like" evidence="4">
    <location>
        <begin position="12"/>
        <end position="127"/>
    </location>
</feature>
<dbReference type="EMBL" id="CP001089">
    <property type="protein sequence ID" value="ACD96756.1"/>
    <property type="molecule type" value="Genomic_DNA"/>
</dbReference>
<dbReference type="RefSeq" id="WP_012471081.1">
    <property type="nucleotide sequence ID" value="NC_010814.1"/>
</dbReference>
<dbReference type="eggNOG" id="COG2703">
    <property type="taxonomic scope" value="Bacteria"/>
</dbReference>
<dbReference type="STRING" id="398767.Glov_3050"/>
<keyword evidence="2" id="KW-0479">Metal-binding</keyword>
<keyword evidence="6" id="KW-1185">Reference proteome</keyword>
<dbReference type="PANTHER" id="PTHR37164">
    <property type="entry name" value="BACTERIOHEMERYTHRIN"/>
    <property type="match status" value="1"/>
</dbReference>
<dbReference type="PANTHER" id="PTHR37164:SF1">
    <property type="entry name" value="BACTERIOHEMERYTHRIN"/>
    <property type="match status" value="1"/>
</dbReference>
<dbReference type="Gene3D" id="1.20.120.50">
    <property type="entry name" value="Hemerythrin-like"/>
    <property type="match status" value="1"/>
</dbReference>
<evidence type="ECO:0000313" key="5">
    <source>
        <dbReference type="EMBL" id="ACD96756.1"/>
    </source>
</evidence>
<gene>
    <name evidence="5" type="ordered locus">Glov_3050</name>
</gene>
<organism evidence="5 6">
    <name type="scientific">Trichlorobacter lovleyi (strain ATCC BAA-1151 / DSM 17278 / SZ)</name>
    <name type="common">Geobacter lovleyi</name>
    <dbReference type="NCBI Taxonomy" id="398767"/>
    <lineage>
        <taxon>Bacteria</taxon>
        <taxon>Pseudomonadati</taxon>
        <taxon>Thermodesulfobacteriota</taxon>
        <taxon>Desulfuromonadia</taxon>
        <taxon>Geobacterales</taxon>
        <taxon>Geobacteraceae</taxon>
        <taxon>Trichlorobacter</taxon>
    </lineage>
</organism>
<dbReference type="OrthoDB" id="9774644at2"/>
<comment type="similarity">
    <text evidence="1">Belongs to the hemerythrin family.</text>
</comment>
<dbReference type="InterPro" id="IPR012827">
    <property type="entry name" value="Hemerythrin_metal-bd"/>
</dbReference>
<dbReference type="CDD" id="cd12107">
    <property type="entry name" value="Hemerythrin"/>
    <property type="match status" value="1"/>
</dbReference>
<dbReference type="NCBIfam" id="NF033749">
    <property type="entry name" value="bact_hemeryth"/>
    <property type="match status" value="1"/>
</dbReference>
<evidence type="ECO:0000256" key="2">
    <source>
        <dbReference type="ARBA" id="ARBA00022723"/>
    </source>
</evidence>
<dbReference type="KEGG" id="glo:Glov_3050"/>
<name>B3E943_TRIL1</name>
<evidence type="ECO:0000259" key="4">
    <source>
        <dbReference type="Pfam" id="PF01814"/>
    </source>
</evidence>
<dbReference type="InterPro" id="IPR035938">
    <property type="entry name" value="Hemerythrin-like_sf"/>
</dbReference>
<dbReference type="HOGENOM" id="CLU_086902_3_1_7"/>
<evidence type="ECO:0000313" key="6">
    <source>
        <dbReference type="Proteomes" id="UP000002420"/>
    </source>
</evidence>
<accession>B3E943</accession>
<dbReference type="AlphaFoldDB" id="B3E943"/>
<dbReference type="InterPro" id="IPR012312">
    <property type="entry name" value="Hemerythrin-like"/>
</dbReference>
<evidence type="ECO:0000256" key="3">
    <source>
        <dbReference type="ARBA" id="ARBA00023004"/>
    </source>
</evidence>
<sequence length="137" mass="15828">MGITWREDLAIGVDQIDDQHKELLARFDLLLSSCKEGKGREEVLHLLTFLDDYVISHFSDEEKLQKQSGFPEYESHHAEHVSFIARLAELKERMRSEGGVQIDHVLDTNKLLLDWLLRHISVRDRALGRHLKSQGTA</sequence>
<evidence type="ECO:0000256" key="1">
    <source>
        <dbReference type="ARBA" id="ARBA00010587"/>
    </source>
</evidence>
<dbReference type="Proteomes" id="UP000002420">
    <property type="component" value="Chromosome"/>
</dbReference>
<protein>
    <submittedName>
        <fullName evidence="5">Hemerythrin-like metal-binding protein</fullName>
    </submittedName>
</protein>
<proteinExistence type="inferred from homology"/>
<keyword evidence="3" id="KW-0408">Iron</keyword>